<keyword evidence="1" id="KW-0472">Membrane</keyword>
<keyword evidence="1" id="KW-0812">Transmembrane</keyword>
<keyword evidence="1" id="KW-1133">Transmembrane helix</keyword>
<sequence length="492" mass="53052">MTDVPAAEVLPRSHSVALRFAMPAALAGLTGIAWQAGLPGSVIAAVPAGLLLLICTPLDWPRRSASFKLMLLLAVGAVLAIALEPGPLNLAIGWCCLALLMLMARGDSLANPLQAVLSMAGRAVLSPISGTEAARQACRTARAGLPTRFDSRTAIVPLLSVMAFTLLFMSANQAFSDIMVQLFDIRFDPLWLWTLLVSLLALLSFHAILAMQALRSFDTTRIEANAPSWHDTLFAPGAVIATLAALNGVFLLQNVLDAQYLWSGMLGTPGNGYAAYAQQGAFTLIATVLLAAGLIIISLWPGSRSEASPAVRLLVLLWILQNGFLLASSAARLSFYIDAYGLTLWRLASLIWMGLVACGLVLVALRIFLGRSNLWLVNANLAAGFLLLWASGFVDFAGVVANHNAAWGMRTNHYDTSYMASLGPSALPALRKLTAMRTVVLPENLDIIDIRISHLEYQERRRQADWRSWTLRGELIRRALATDTTAQPLSAR</sequence>
<feature type="transmembrane region" description="Helical" evidence="1">
    <location>
        <begin position="232"/>
        <end position="256"/>
    </location>
</feature>
<feature type="transmembrane region" description="Helical" evidence="1">
    <location>
        <begin position="154"/>
        <end position="171"/>
    </location>
</feature>
<feature type="transmembrane region" description="Helical" evidence="1">
    <location>
        <begin position="65"/>
        <end position="82"/>
    </location>
</feature>
<dbReference type="EMBL" id="QKVK01000001">
    <property type="protein sequence ID" value="PZF78685.1"/>
    <property type="molecule type" value="Genomic_DNA"/>
</dbReference>
<keyword evidence="3" id="KW-1185">Reference proteome</keyword>
<dbReference type="RefSeq" id="WP_111196013.1">
    <property type="nucleotide sequence ID" value="NZ_QKVK01000001.1"/>
</dbReference>
<name>A0A2W2ATU4_9HYPH</name>
<proteinExistence type="predicted"/>
<evidence type="ECO:0000256" key="1">
    <source>
        <dbReference type="SAM" id="Phobius"/>
    </source>
</evidence>
<feature type="transmembrane region" description="Helical" evidence="1">
    <location>
        <begin position="32"/>
        <end position="53"/>
    </location>
</feature>
<comment type="caution">
    <text evidence="2">The sequence shown here is derived from an EMBL/GenBank/DDBJ whole genome shotgun (WGS) entry which is preliminary data.</text>
</comment>
<dbReference type="Proteomes" id="UP000248795">
    <property type="component" value="Unassembled WGS sequence"/>
</dbReference>
<gene>
    <name evidence="2" type="ORF">DK847_02460</name>
</gene>
<evidence type="ECO:0000313" key="3">
    <source>
        <dbReference type="Proteomes" id="UP000248795"/>
    </source>
</evidence>
<organism evidence="2 3">
    <name type="scientific">Aestuariivirga litoralis</name>
    <dbReference type="NCBI Taxonomy" id="2650924"/>
    <lineage>
        <taxon>Bacteria</taxon>
        <taxon>Pseudomonadati</taxon>
        <taxon>Pseudomonadota</taxon>
        <taxon>Alphaproteobacteria</taxon>
        <taxon>Hyphomicrobiales</taxon>
        <taxon>Aestuariivirgaceae</taxon>
        <taxon>Aestuariivirga</taxon>
    </lineage>
</organism>
<accession>A0A2W2ATU4</accession>
<feature type="transmembrane region" description="Helical" evidence="1">
    <location>
        <begin position="191"/>
        <end position="211"/>
    </location>
</feature>
<dbReference type="Pfam" id="PF13687">
    <property type="entry name" value="DUF4153"/>
    <property type="match status" value="1"/>
</dbReference>
<feature type="transmembrane region" description="Helical" evidence="1">
    <location>
        <begin position="313"/>
        <end position="337"/>
    </location>
</feature>
<reference evidence="3" key="1">
    <citation type="submission" date="2018-06" db="EMBL/GenBank/DDBJ databases">
        <title>Aestuariibacter litoralis strain KCTC 52945T.</title>
        <authorList>
            <person name="Li X."/>
            <person name="Salam N."/>
            <person name="Li J.-L."/>
            <person name="Chen Y.-M."/>
            <person name="Yang Z.-W."/>
            <person name="Zhang L.-Y."/>
            <person name="Han M.-X."/>
            <person name="Xiao M."/>
            <person name="Li W.-J."/>
        </authorList>
    </citation>
    <scope>NUCLEOTIDE SEQUENCE [LARGE SCALE GENOMIC DNA]</scope>
    <source>
        <strain evidence="3">KCTC 52945</strain>
    </source>
</reference>
<feature type="transmembrane region" description="Helical" evidence="1">
    <location>
        <begin position="276"/>
        <end position="301"/>
    </location>
</feature>
<dbReference type="AlphaFoldDB" id="A0A2W2ATU4"/>
<feature type="transmembrane region" description="Helical" evidence="1">
    <location>
        <begin position="349"/>
        <end position="369"/>
    </location>
</feature>
<dbReference type="InterPro" id="IPR025291">
    <property type="entry name" value="DUF4153"/>
</dbReference>
<protein>
    <submittedName>
        <fullName evidence="2">Uncharacterized protein</fullName>
    </submittedName>
</protein>
<feature type="transmembrane region" description="Helical" evidence="1">
    <location>
        <begin position="381"/>
        <end position="401"/>
    </location>
</feature>
<evidence type="ECO:0000313" key="2">
    <source>
        <dbReference type="EMBL" id="PZF78685.1"/>
    </source>
</evidence>